<comment type="subcellular location">
    <subcellularLocation>
        <location evidence="5">Cytoplasm</location>
    </subcellularLocation>
</comment>
<gene>
    <name evidence="5" type="primary">tsf</name>
    <name evidence="7" type="ORF">COB11_03775</name>
</gene>
<dbReference type="CDD" id="cd14275">
    <property type="entry name" value="UBA_EF-Ts"/>
    <property type="match status" value="1"/>
</dbReference>
<organism evidence="7 8">
    <name type="scientific">Aerophobetes bacterium</name>
    <dbReference type="NCBI Taxonomy" id="2030807"/>
    <lineage>
        <taxon>Bacteria</taxon>
        <taxon>Candidatus Aerophobota</taxon>
    </lineage>
</organism>
<dbReference type="GO" id="GO:0005737">
    <property type="term" value="C:cytoplasm"/>
    <property type="evidence" value="ECO:0007669"/>
    <property type="project" value="UniProtKB-SubCell"/>
</dbReference>
<dbReference type="InterPro" id="IPR009060">
    <property type="entry name" value="UBA-like_sf"/>
</dbReference>
<dbReference type="PANTHER" id="PTHR11741">
    <property type="entry name" value="ELONGATION FACTOR TS"/>
    <property type="match status" value="1"/>
</dbReference>
<protein>
    <recommendedName>
        <fullName evidence="2 5">Elongation factor Ts</fullName>
        <shortName evidence="5">EF-Ts</shortName>
    </recommendedName>
</protein>
<proteinExistence type="inferred from homology"/>
<evidence type="ECO:0000256" key="3">
    <source>
        <dbReference type="ARBA" id="ARBA00022768"/>
    </source>
</evidence>
<sequence>MTVKITADMVKQLRQRTGVGMSKCKAALDESCGDLDKAIAILRKAGAASAVKKSAKETNEGLVCFKEAEDKIAYVEVNAETDFVVKNEKFQAFVEEMTDAVLNTKPDSLEALMSQKAANGHTNEENRVELVQTIGENIQVRRFVVFDKAKDCSYGLYRHLGGKIACFAEVKGSSSAQDLARDIAMHVAADAPEYLKSEDIPADIIEKEKEIAKGQVQNKPPEIIEKILVGKIKAFSDQVCLLGQKFIKDTSVTVAQHVQAVGKQKGVNLEVTKFLRWEVGQD</sequence>
<comment type="caution">
    <text evidence="7">The sequence shown here is derived from an EMBL/GenBank/DDBJ whole genome shotgun (WGS) entry which is preliminary data.</text>
</comment>
<dbReference type="HAMAP" id="MF_00050">
    <property type="entry name" value="EF_Ts"/>
    <property type="match status" value="1"/>
</dbReference>
<evidence type="ECO:0000259" key="6">
    <source>
        <dbReference type="Pfam" id="PF00889"/>
    </source>
</evidence>
<dbReference type="Gene3D" id="1.10.286.20">
    <property type="match status" value="1"/>
</dbReference>
<keyword evidence="3 5" id="KW-0251">Elongation factor</keyword>
<dbReference type="SUPFAM" id="SSF46934">
    <property type="entry name" value="UBA-like"/>
    <property type="match status" value="1"/>
</dbReference>
<accession>A0A2A4YJD7</accession>
<dbReference type="Proteomes" id="UP000217838">
    <property type="component" value="Unassembled WGS sequence"/>
</dbReference>
<evidence type="ECO:0000256" key="4">
    <source>
        <dbReference type="ARBA" id="ARBA00022917"/>
    </source>
</evidence>
<dbReference type="Pfam" id="PF00889">
    <property type="entry name" value="EF_TS"/>
    <property type="match status" value="1"/>
</dbReference>
<dbReference type="FunFam" id="1.10.8.10:FF:000001">
    <property type="entry name" value="Elongation factor Ts"/>
    <property type="match status" value="1"/>
</dbReference>
<evidence type="ECO:0000313" key="8">
    <source>
        <dbReference type="Proteomes" id="UP000217838"/>
    </source>
</evidence>
<dbReference type="InterPro" id="IPR036402">
    <property type="entry name" value="EF-Ts_dimer_sf"/>
</dbReference>
<dbReference type="SUPFAM" id="SSF54713">
    <property type="entry name" value="Elongation factor Ts (EF-Ts), dimerisation domain"/>
    <property type="match status" value="1"/>
</dbReference>
<evidence type="ECO:0000313" key="7">
    <source>
        <dbReference type="EMBL" id="PCI94467.1"/>
    </source>
</evidence>
<dbReference type="Gene3D" id="3.30.479.20">
    <property type="entry name" value="Elongation factor Ts, dimerisation domain"/>
    <property type="match status" value="2"/>
</dbReference>
<dbReference type="EMBL" id="NVUU01000038">
    <property type="protein sequence ID" value="PCI94467.1"/>
    <property type="molecule type" value="Genomic_DNA"/>
</dbReference>
<feature type="domain" description="Translation elongation factor EFTs/EF1B dimerisation" evidence="6">
    <location>
        <begin position="74"/>
        <end position="281"/>
    </location>
</feature>
<dbReference type="InterPro" id="IPR001816">
    <property type="entry name" value="Transl_elong_EFTs/EF1B"/>
</dbReference>
<keyword evidence="5" id="KW-0963">Cytoplasm</keyword>
<dbReference type="AlphaFoldDB" id="A0A2A4YJD7"/>
<feature type="region of interest" description="Involved in Mg(2+) ion dislocation from EF-Tu" evidence="5">
    <location>
        <begin position="81"/>
        <end position="84"/>
    </location>
</feature>
<evidence type="ECO:0000256" key="2">
    <source>
        <dbReference type="ARBA" id="ARBA00016956"/>
    </source>
</evidence>
<dbReference type="GO" id="GO:0003746">
    <property type="term" value="F:translation elongation factor activity"/>
    <property type="evidence" value="ECO:0007669"/>
    <property type="project" value="UniProtKB-UniRule"/>
</dbReference>
<reference evidence="8" key="1">
    <citation type="submission" date="2017-08" db="EMBL/GenBank/DDBJ databases">
        <title>A dynamic microbial community with high functional redundancy inhabits the cold, oxic subseafloor aquifer.</title>
        <authorList>
            <person name="Tully B.J."/>
            <person name="Wheat C.G."/>
            <person name="Glazer B.T."/>
            <person name="Huber J.A."/>
        </authorList>
    </citation>
    <scope>NUCLEOTIDE SEQUENCE [LARGE SCALE GENOMIC DNA]</scope>
</reference>
<comment type="similarity">
    <text evidence="1 5">Belongs to the EF-Ts family.</text>
</comment>
<dbReference type="NCBIfam" id="TIGR00116">
    <property type="entry name" value="tsf"/>
    <property type="match status" value="1"/>
</dbReference>
<evidence type="ECO:0000256" key="5">
    <source>
        <dbReference type="HAMAP-Rule" id="MF_00050"/>
    </source>
</evidence>
<dbReference type="Gene3D" id="1.10.8.10">
    <property type="entry name" value="DNA helicase RuvA subunit, C-terminal domain"/>
    <property type="match status" value="1"/>
</dbReference>
<dbReference type="PANTHER" id="PTHR11741:SF0">
    <property type="entry name" value="ELONGATION FACTOR TS, MITOCHONDRIAL"/>
    <property type="match status" value="1"/>
</dbReference>
<evidence type="ECO:0000256" key="1">
    <source>
        <dbReference type="ARBA" id="ARBA00005532"/>
    </source>
</evidence>
<keyword evidence="4 5" id="KW-0648">Protein biosynthesis</keyword>
<name>A0A2A4YJD7_UNCAE</name>
<dbReference type="InterPro" id="IPR014039">
    <property type="entry name" value="Transl_elong_EFTs/EF1B_dimer"/>
</dbReference>
<comment type="function">
    <text evidence="5">Associates with the EF-Tu.GDP complex and induces the exchange of GDP to GTP. It remains bound to the aminoacyl-tRNA.EF-Tu.GTP complex up to the GTP hydrolysis stage on the ribosome.</text>
</comment>